<reference evidence="6 7" key="1">
    <citation type="submission" date="2016-10" db="EMBL/GenBank/DDBJ databases">
        <authorList>
            <person name="de Groot N.N."/>
        </authorList>
    </citation>
    <scope>NUCLEOTIDE SEQUENCE [LARGE SCALE GENOMIC DNA]</scope>
    <source>
        <strain evidence="6 7">DSM 15269</strain>
    </source>
</reference>
<dbReference type="GO" id="GO:0071973">
    <property type="term" value="P:bacterial-type flagellum-dependent cell motility"/>
    <property type="evidence" value="ECO:0007669"/>
    <property type="project" value="InterPro"/>
</dbReference>
<keyword evidence="6" id="KW-0969">Cilium</keyword>
<keyword evidence="3 4" id="KW-0975">Bacterial flagellum</keyword>
<evidence type="ECO:0000256" key="3">
    <source>
        <dbReference type="ARBA" id="ARBA00023143"/>
    </source>
</evidence>
<keyword evidence="7" id="KW-1185">Reference proteome</keyword>
<dbReference type="EMBL" id="FNIN01000020">
    <property type="protein sequence ID" value="SDO07831.1"/>
    <property type="molecule type" value="Genomic_DNA"/>
</dbReference>
<dbReference type="AlphaFoldDB" id="A0A1H0GMD0"/>
<dbReference type="STRING" id="206665.SAMN04488516_1209"/>
<dbReference type="GO" id="GO:0003774">
    <property type="term" value="F:cytoskeletal motor activity"/>
    <property type="evidence" value="ECO:0007669"/>
    <property type="project" value="InterPro"/>
</dbReference>
<dbReference type="PANTHER" id="PTHR34653:SF1">
    <property type="entry name" value="FLAGELLAR HOOK-BASAL BODY COMPLEX PROTEIN FLIE"/>
    <property type="match status" value="1"/>
</dbReference>
<comment type="similarity">
    <text evidence="2 4">Belongs to the FliE family.</text>
</comment>
<dbReference type="NCBIfam" id="TIGR00205">
    <property type="entry name" value="fliE"/>
    <property type="match status" value="1"/>
</dbReference>
<evidence type="ECO:0000256" key="1">
    <source>
        <dbReference type="ARBA" id="ARBA00004117"/>
    </source>
</evidence>
<dbReference type="HAMAP" id="MF_00724">
    <property type="entry name" value="FliE"/>
    <property type="match status" value="1"/>
</dbReference>
<comment type="subcellular location">
    <subcellularLocation>
        <location evidence="1 4">Bacterial flagellum basal body</location>
    </subcellularLocation>
</comment>
<dbReference type="Pfam" id="PF02049">
    <property type="entry name" value="FliE"/>
    <property type="match status" value="1"/>
</dbReference>
<dbReference type="PRINTS" id="PR01006">
    <property type="entry name" value="FLGHOOKFLIE"/>
</dbReference>
<dbReference type="InterPro" id="IPR001624">
    <property type="entry name" value="FliE"/>
</dbReference>
<evidence type="ECO:0000256" key="2">
    <source>
        <dbReference type="ARBA" id="ARBA00009272"/>
    </source>
</evidence>
<name>A0A1H0GMD0_9BACT</name>
<dbReference type="PANTHER" id="PTHR34653">
    <property type="match status" value="1"/>
</dbReference>
<dbReference type="RefSeq" id="WP_092066718.1">
    <property type="nucleotide sequence ID" value="NZ_FNIN01000020.1"/>
</dbReference>
<protein>
    <recommendedName>
        <fullName evidence="4 5">Flagellar hook-basal body complex protein FliE</fullName>
    </recommendedName>
</protein>
<evidence type="ECO:0000313" key="6">
    <source>
        <dbReference type="EMBL" id="SDO07831.1"/>
    </source>
</evidence>
<dbReference type="GO" id="GO:0009425">
    <property type="term" value="C:bacterial-type flagellum basal body"/>
    <property type="evidence" value="ECO:0007669"/>
    <property type="project" value="UniProtKB-SubCell"/>
</dbReference>
<keyword evidence="6" id="KW-0282">Flagellum</keyword>
<dbReference type="Proteomes" id="UP000199602">
    <property type="component" value="Unassembled WGS sequence"/>
</dbReference>
<gene>
    <name evidence="4" type="primary">fliE</name>
    <name evidence="6" type="ORF">SAMN04488516_1209</name>
</gene>
<accession>A0A1H0GMD0</accession>
<evidence type="ECO:0000313" key="7">
    <source>
        <dbReference type="Proteomes" id="UP000199602"/>
    </source>
</evidence>
<organism evidence="6 7">
    <name type="scientific">Desulfonauticus submarinus</name>
    <dbReference type="NCBI Taxonomy" id="206665"/>
    <lineage>
        <taxon>Bacteria</taxon>
        <taxon>Pseudomonadati</taxon>
        <taxon>Thermodesulfobacteriota</taxon>
        <taxon>Desulfovibrionia</taxon>
        <taxon>Desulfovibrionales</taxon>
        <taxon>Desulfonauticaceae</taxon>
        <taxon>Desulfonauticus</taxon>
    </lineage>
</organism>
<proteinExistence type="inferred from homology"/>
<evidence type="ECO:0000256" key="5">
    <source>
        <dbReference type="NCBIfam" id="TIGR00205"/>
    </source>
</evidence>
<dbReference type="GO" id="GO:0005198">
    <property type="term" value="F:structural molecule activity"/>
    <property type="evidence" value="ECO:0007669"/>
    <property type="project" value="UniProtKB-UniRule"/>
</dbReference>
<keyword evidence="6" id="KW-0966">Cell projection</keyword>
<evidence type="ECO:0000256" key="4">
    <source>
        <dbReference type="HAMAP-Rule" id="MF_00724"/>
    </source>
</evidence>
<dbReference type="OrthoDB" id="285952at2"/>
<sequence length="102" mass="11634">MSSINAVGLKAYLQTQDFDFQKTKKSEKSDNSFTDTLKNSLKKVNDLQEQKESMIKSFAAGEEQNIHELMITLQKANIAMQMTSAVRNKVLEAYKEIMHLAF</sequence>